<dbReference type="STRING" id="1121950.SAMN02745243_00776"/>
<evidence type="ECO:0000313" key="5">
    <source>
        <dbReference type="Proteomes" id="UP000184301"/>
    </source>
</evidence>
<keyword evidence="5" id="KW-1185">Reference proteome</keyword>
<dbReference type="Proteomes" id="UP000184301">
    <property type="component" value="Unassembled WGS sequence"/>
</dbReference>
<dbReference type="Pfam" id="PF00535">
    <property type="entry name" value="Glycos_transf_2"/>
    <property type="match status" value="1"/>
</dbReference>
<reference evidence="4 5" key="1">
    <citation type="submission" date="2016-11" db="EMBL/GenBank/DDBJ databases">
        <authorList>
            <person name="Jaros S."/>
            <person name="Januszkiewicz K."/>
            <person name="Wedrychowicz H."/>
        </authorList>
    </citation>
    <scope>NUCLEOTIDE SEQUENCE [LARGE SCALE GENOMIC DNA]</scope>
    <source>
        <strain evidence="4 5">DSM 15480</strain>
    </source>
</reference>
<evidence type="ECO:0000256" key="1">
    <source>
        <dbReference type="ARBA" id="ARBA00022676"/>
    </source>
</evidence>
<keyword evidence="2 4" id="KW-0808">Transferase</keyword>
<dbReference type="InterPro" id="IPR001173">
    <property type="entry name" value="Glyco_trans_2-like"/>
</dbReference>
<dbReference type="OrthoDB" id="9807674at2"/>
<keyword evidence="1" id="KW-0328">Glycosyltransferase</keyword>
<dbReference type="SUPFAM" id="SSF53448">
    <property type="entry name" value="Nucleotide-diphospho-sugar transferases"/>
    <property type="match status" value="1"/>
</dbReference>
<dbReference type="GO" id="GO:0016757">
    <property type="term" value="F:glycosyltransferase activity"/>
    <property type="evidence" value="ECO:0007669"/>
    <property type="project" value="UniProtKB-KW"/>
</dbReference>
<dbReference type="EMBL" id="FQZY01000010">
    <property type="protein sequence ID" value="SHJ51714.1"/>
    <property type="molecule type" value="Genomic_DNA"/>
</dbReference>
<protein>
    <submittedName>
        <fullName evidence="4">Glycosyl transferase family 2</fullName>
    </submittedName>
</protein>
<name>A0A1M6JYE5_9FIRM</name>
<evidence type="ECO:0000313" key="4">
    <source>
        <dbReference type="EMBL" id="SHJ51714.1"/>
    </source>
</evidence>
<dbReference type="PANTHER" id="PTHR22916">
    <property type="entry name" value="GLYCOSYLTRANSFERASE"/>
    <property type="match status" value="1"/>
</dbReference>
<evidence type="ECO:0000259" key="3">
    <source>
        <dbReference type="Pfam" id="PF00535"/>
    </source>
</evidence>
<dbReference type="InterPro" id="IPR029044">
    <property type="entry name" value="Nucleotide-diphossugar_trans"/>
</dbReference>
<dbReference type="AlphaFoldDB" id="A0A1M6JYE5"/>
<sequence>MQDLITVAVAVYNTEKYLRRCVDSILKQTYQNFEVILVDDGSTDGSPQICDEYAQQQEKVSVIHKENGGLSSARNEGIKKANGKFLTFIDSDDYISCDYLKILHTNIVATQADVAVCGYFKDKGNGVVSRNTAGKKSIFEYDEAMEYLFCENSFGAYSWNKIFRLDIIRENNVYFDLELRMTQDLVWACQYMKCCTKISYDPTPIYYYCYNEDSVCRKARSTGVFNKKSLITLTAHKRAGEIIRNDSKRVTRAYQGRCVCTYMRLLVNLYYANNKDKKLEKLGRNGIRRNLLAFLTRPFYGIKERGGAVMMAICPAFFFKVYEILNRLFGIEIA</sequence>
<feature type="domain" description="Glycosyltransferase 2-like" evidence="3">
    <location>
        <begin position="6"/>
        <end position="164"/>
    </location>
</feature>
<gene>
    <name evidence="4" type="ORF">SAMN02745243_00776</name>
</gene>
<accession>A0A1M6JYE5</accession>
<dbReference type="CDD" id="cd00761">
    <property type="entry name" value="Glyco_tranf_GTA_type"/>
    <property type="match status" value="1"/>
</dbReference>
<evidence type="ECO:0000256" key="2">
    <source>
        <dbReference type="ARBA" id="ARBA00022679"/>
    </source>
</evidence>
<dbReference type="PANTHER" id="PTHR22916:SF51">
    <property type="entry name" value="GLYCOSYLTRANSFERASE EPSH-RELATED"/>
    <property type="match status" value="1"/>
</dbReference>
<proteinExistence type="predicted"/>
<organism evidence="4 5">
    <name type="scientific">Hespellia stercorisuis DSM 15480</name>
    <dbReference type="NCBI Taxonomy" id="1121950"/>
    <lineage>
        <taxon>Bacteria</taxon>
        <taxon>Bacillati</taxon>
        <taxon>Bacillota</taxon>
        <taxon>Clostridia</taxon>
        <taxon>Lachnospirales</taxon>
        <taxon>Lachnospiraceae</taxon>
        <taxon>Hespellia</taxon>
    </lineage>
</organism>
<dbReference type="RefSeq" id="WP_073105397.1">
    <property type="nucleotide sequence ID" value="NZ_FQZY01000010.1"/>
</dbReference>
<dbReference type="Gene3D" id="3.90.550.10">
    <property type="entry name" value="Spore Coat Polysaccharide Biosynthesis Protein SpsA, Chain A"/>
    <property type="match status" value="1"/>
</dbReference>